<protein>
    <submittedName>
        <fullName evidence="2">Uncharacterized protein</fullName>
    </submittedName>
</protein>
<keyword evidence="1" id="KW-1133">Transmembrane helix</keyword>
<comment type="caution">
    <text evidence="2">The sequence shown here is derived from an EMBL/GenBank/DDBJ whole genome shotgun (WGS) entry which is preliminary data.</text>
</comment>
<dbReference type="RefSeq" id="WP_135848638.1">
    <property type="nucleotide sequence ID" value="NZ_RHPJ01000001.1"/>
</dbReference>
<evidence type="ECO:0000313" key="3">
    <source>
        <dbReference type="Proteomes" id="UP000297318"/>
    </source>
</evidence>
<keyword evidence="3" id="KW-1185">Reference proteome</keyword>
<dbReference type="EMBL" id="RHPJ01000001">
    <property type="protein sequence ID" value="TGO06436.1"/>
    <property type="molecule type" value="Genomic_DNA"/>
</dbReference>
<sequence>MATLSSPQPTTSTTRTERFLRSSTVLPVAVALVVVTSLIVGGAAVVSRCIAIVSGLLGG</sequence>
<evidence type="ECO:0000313" key="2">
    <source>
        <dbReference type="EMBL" id="TGO06436.1"/>
    </source>
</evidence>
<keyword evidence="1" id="KW-0812">Transmembrane</keyword>
<evidence type="ECO:0000256" key="1">
    <source>
        <dbReference type="SAM" id="Phobius"/>
    </source>
</evidence>
<feature type="transmembrane region" description="Helical" evidence="1">
    <location>
        <begin position="25"/>
        <end position="46"/>
    </location>
</feature>
<reference evidence="2 3" key="1">
    <citation type="submission" date="2018-11" db="EMBL/GenBank/DDBJ databases">
        <title>Complete genome sequencing of the Actinobacteria Serinibacter sp. K3-2.</title>
        <authorList>
            <person name="Rakitin A.L."/>
            <person name="Beletsky A.V."/>
            <person name="Mardanov A.V."/>
            <person name="Ravin N.V."/>
            <person name="Gromova A.S."/>
            <person name="Filippova S.N."/>
            <person name="Gal'Chenko V.F."/>
        </authorList>
    </citation>
    <scope>NUCLEOTIDE SEQUENCE [LARGE SCALE GENOMIC DNA]</scope>
    <source>
        <strain evidence="2 3">K3-2</strain>
    </source>
</reference>
<keyword evidence="1" id="KW-0472">Membrane</keyword>
<name>A0A4Z1E3C7_9MICO</name>
<organism evidence="2 3">
    <name type="scientific">Serinibacter arcticus</name>
    <dbReference type="NCBI Taxonomy" id="1655435"/>
    <lineage>
        <taxon>Bacteria</taxon>
        <taxon>Bacillati</taxon>
        <taxon>Actinomycetota</taxon>
        <taxon>Actinomycetes</taxon>
        <taxon>Micrococcales</taxon>
        <taxon>Beutenbergiaceae</taxon>
        <taxon>Serinibacter</taxon>
    </lineage>
</organism>
<dbReference type="Proteomes" id="UP000297318">
    <property type="component" value="Unassembled WGS sequence"/>
</dbReference>
<dbReference type="AlphaFoldDB" id="A0A4Z1E3C7"/>
<accession>A0A4Z1E3C7</accession>
<gene>
    <name evidence="2" type="ORF">SERN_0628</name>
</gene>
<proteinExistence type="predicted"/>